<keyword evidence="6 13" id="KW-0547">Nucleotide-binding</keyword>
<gene>
    <name evidence="13" type="primary">thrS</name>
    <name evidence="15" type="ORF">CEE36_00270</name>
</gene>
<dbReference type="InterPro" id="IPR045864">
    <property type="entry name" value="aa-tRNA-synth_II/BPL/LPL"/>
</dbReference>
<dbReference type="InterPro" id="IPR002314">
    <property type="entry name" value="aa-tRNA-synt_IIb"/>
</dbReference>
<feature type="binding site" evidence="13">
    <location>
        <position position="376"/>
    </location>
    <ligand>
        <name>Zn(2+)</name>
        <dbReference type="ChEBI" id="CHEBI:29105"/>
        <note>catalytic</note>
    </ligand>
</feature>
<dbReference type="Proteomes" id="UP000317778">
    <property type="component" value="Unassembled WGS sequence"/>
</dbReference>
<dbReference type="HAMAP" id="MF_00184">
    <property type="entry name" value="Thr_tRNA_synth"/>
    <property type="match status" value="1"/>
</dbReference>
<feature type="domain" description="Aminoacyl-transfer RNA synthetases class-II family profile" evidence="14">
    <location>
        <begin position="233"/>
        <end position="529"/>
    </location>
</feature>
<evidence type="ECO:0000256" key="3">
    <source>
        <dbReference type="ARBA" id="ARBA00022555"/>
    </source>
</evidence>
<keyword evidence="8 13" id="KW-0067">ATP-binding</keyword>
<dbReference type="InterPro" id="IPR004154">
    <property type="entry name" value="Anticodon-bd"/>
</dbReference>
<dbReference type="EC" id="6.1.1.3" evidence="13"/>
<evidence type="ECO:0000256" key="4">
    <source>
        <dbReference type="ARBA" id="ARBA00022598"/>
    </source>
</evidence>
<comment type="similarity">
    <text evidence="1 13">Belongs to the class-II aminoacyl-tRNA synthetase family.</text>
</comment>
<evidence type="ECO:0000259" key="14">
    <source>
        <dbReference type="PROSITE" id="PS50862"/>
    </source>
</evidence>
<comment type="caution">
    <text evidence="13">Lacks conserved residue(s) required for the propagation of feature annotation.</text>
</comment>
<dbReference type="InterPro" id="IPR002320">
    <property type="entry name" value="Thr-tRNA-ligase_IIa"/>
</dbReference>
<dbReference type="FunFam" id="3.40.50.800:FF:000001">
    <property type="entry name" value="Threonine--tRNA ligase"/>
    <property type="match status" value="1"/>
</dbReference>
<dbReference type="PRINTS" id="PR01047">
    <property type="entry name" value="TRNASYNTHTHR"/>
</dbReference>
<evidence type="ECO:0000256" key="1">
    <source>
        <dbReference type="ARBA" id="ARBA00008226"/>
    </source>
</evidence>
<evidence type="ECO:0000256" key="8">
    <source>
        <dbReference type="ARBA" id="ARBA00022840"/>
    </source>
</evidence>
<dbReference type="InterPro" id="IPR006195">
    <property type="entry name" value="aa-tRNA-synth_II"/>
</dbReference>
<name>A0A532VAH9_UNCT6</name>
<dbReference type="SMART" id="SM00863">
    <property type="entry name" value="tRNA_SAD"/>
    <property type="match status" value="1"/>
</dbReference>
<dbReference type="InterPro" id="IPR047246">
    <property type="entry name" value="ThrRS_anticodon"/>
</dbReference>
<dbReference type="Gene3D" id="3.40.50.800">
    <property type="entry name" value="Anticodon-binding domain"/>
    <property type="match status" value="1"/>
</dbReference>
<dbReference type="GO" id="GO:0000049">
    <property type="term" value="F:tRNA binding"/>
    <property type="evidence" value="ECO:0007669"/>
    <property type="project" value="UniProtKB-KW"/>
</dbReference>
<feature type="binding site" evidence="13">
    <location>
        <position position="325"/>
    </location>
    <ligand>
        <name>Zn(2+)</name>
        <dbReference type="ChEBI" id="CHEBI:29105"/>
        <note>catalytic</note>
    </ligand>
</feature>
<evidence type="ECO:0000313" key="15">
    <source>
        <dbReference type="EMBL" id="TKJ44213.1"/>
    </source>
</evidence>
<dbReference type="GO" id="GO:0005737">
    <property type="term" value="C:cytoplasm"/>
    <property type="evidence" value="ECO:0007669"/>
    <property type="project" value="UniProtKB-SubCell"/>
</dbReference>
<dbReference type="SUPFAM" id="SSF55681">
    <property type="entry name" value="Class II aaRS and biotin synthetases"/>
    <property type="match status" value="1"/>
</dbReference>
<dbReference type="NCBIfam" id="TIGR00418">
    <property type="entry name" value="thrS"/>
    <property type="match status" value="1"/>
</dbReference>
<dbReference type="Gene3D" id="3.30.980.10">
    <property type="entry name" value="Threonyl-trna Synthetase, Chain A, domain 2"/>
    <property type="match status" value="1"/>
</dbReference>
<dbReference type="CDD" id="cd01667">
    <property type="entry name" value="TGS_ThrRS"/>
    <property type="match status" value="1"/>
</dbReference>
<proteinExistence type="inferred from homology"/>
<dbReference type="InterPro" id="IPR018163">
    <property type="entry name" value="Thr/Ala-tRNA-synth_IIc_edit"/>
</dbReference>
<keyword evidence="10 13" id="KW-0648">Protein biosynthesis</keyword>
<dbReference type="AlphaFoldDB" id="A0A532VAH9"/>
<keyword evidence="9 13" id="KW-0694">RNA-binding</keyword>
<dbReference type="PANTHER" id="PTHR11451:SF44">
    <property type="entry name" value="THREONINE--TRNA LIGASE, CHLOROPLASTIC_MITOCHONDRIAL 2"/>
    <property type="match status" value="1"/>
</dbReference>
<dbReference type="EMBL" id="NJBO01000001">
    <property type="protein sequence ID" value="TKJ44213.1"/>
    <property type="molecule type" value="Genomic_DNA"/>
</dbReference>
<evidence type="ECO:0000256" key="12">
    <source>
        <dbReference type="ARBA" id="ARBA00049515"/>
    </source>
</evidence>
<keyword evidence="4 13" id="KW-0436">Ligase</keyword>
<keyword evidence="11 13" id="KW-0030">Aminoacyl-tRNA synthetase</keyword>
<dbReference type="Gene3D" id="3.30.54.20">
    <property type="match status" value="1"/>
</dbReference>
<dbReference type="GO" id="GO:0046872">
    <property type="term" value="F:metal ion binding"/>
    <property type="evidence" value="ECO:0007669"/>
    <property type="project" value="UniProtKB-KW"/>
</dbReference>
<organism evidence="15 16">
    <name type="scientific">candidate division TA06 bacterium B3_TA06</name>
    <dbReference type="NCBI Taxonomy" id="2012487"/>
    <lineage>
        <taxon>Bacteria</taxon>
        <taxon>Bacteria division TA06</taxon>
    </lineage>
</organism>
<dbReference type="Pfam" id="PF07973">
    <property type="entry name" value="tRNA_SAD"/>
    <property type="match status" value="1"/>
</dbReference>
<comment type="caution">
    <text evidence="15">The sequence shown here is derived from an EMBL/GenBank/DDBJ whole genome shotgun (WGS) entry which is preliminary data.</text>
</comment>
<comment type="cofactor">
    <cofactor evidence="13">
        <name>Zn(2+)</name>
        <dbReference type="ChEBI" id="CHEBI:29105"/>
    </cofactor>
    <text evidence="13">Binds 1 zinc ion per subunit.</text>
</comment>
<dbReference type="Gene3D" id="3.30.930.10">
    <property type="entry name" value="Bira Bifunctional Protein, Domain 2"/>
    <property type="match status" value="1"/>
</dbReference>
<dbReference type="PROSITE" id="PS50862">
    <property type="entry name" value="AA_TRNA_LIGASE_II"/>
    <property type="match status" value="1"/>
</dbReference>
<keyword evidence="5 13" id="KW-0479">Metal-binding</keyword>
<keyword evidence="2 13" id="KW-0963">Cytoplasm</keyword>
<evidence type="ECO:0000256" key="6">
    <source>
        <dbReference type="ARBA" id="ARBA00022741"/>
    </source>
</evidence>
<comment type="catalytic activity">
    <reaction evidence="12 13">
        <text>tRNA(Thr) + L-threonine + ATP = L-threonyl-tRNA(Thr) + AMP + diphosphate + H(+)</text>
        <dbReference type="Rhea" id="RHEA:24624"/>
        <dbReference type="Rhea" id="RHEA-COMP:9670"/>
        <dbReference type="Rhea" id="RHEA-COMP:9704"/>
        <dbReference type="ChEBI" id="CHEBI:15378"/>
        <dbReference type="ChEBI" id="CHEBI:30616"/>
        <dbReference type="ChEBI" id="CHEBI:33019"/>
        <dbReference type="ChEBI" id="CHEBI:57926"/>
        <dbReference type="ChEBI" id="CHEBI:78442"/>
        <dbReference type="ChEBI" id="CHEBI:78534"/>
        <dbReference type="ChEBI" id="CHEBI:456215"/>
        <dbReference type="EC" id="6.1.1.3"/>
    </reaction>
</comment>
<keyword evidence="7 13" id="KW-0862">Zinc</keyword>
<comment type="subunit">
    <text evidence="13">Homodimer.</text>
</comment>
<evidence type="ECO:0000256" key="5">
    <source>
        <dbReference type="ARBA" id="ARBA00022723"/>
    </source>
</evidence>
<evidence type="ECO:0000313" key="16">
    <source>
        <dbReference type="Proteomes" id="UP000317778"/>
    </source>
</evidence>
<dbReference type="GO" id="GO:0005524">
    <property type="term" value="F:ATP binding"/>
    <property type="evidence" value="ECO:0007669"/>
    <property type="project" value="UniProtKB-UniRule"/>
</dbReference>
<dbReference type="FunFam" id="3.30.930.10:FF:000002">
    <property type="entry name" value="Threonine--tRNA ligase"/>
    <property type="match status" value="1"/>
</dbReference>
<dbReference type="Pfam" id="PF00587">
    <property type="entry name" value="tRNA-synt_2b"/>
    <property type="match status" value="1"/>
</dbReference>
<dbReference type="InterPro" id="IPR033728">
    <property type="entry name" value="ThrRS_core"/>
</dbReference>
<dbReference type="FunFam" id="3.30.980.10:FF:000005">
    <property type="entry name" value="Threonyl-tRNA synthetase, mitochondrial"/>
    <property type="match status" value="1"/>
</dbReference>
<dbReference type="GO" id="GO:0004829">
    <property type="term" value="F:threonine-tRNA ligase activity"/>
    <property type="evidence" value="ECO:0007669"/>
    <property type="project" value="UniProtKB-UniRule"/>
</dbReference>
<dbReference type="Pfam" id="PF03129">
    <property type="entry name" value="HGTP_anticodon"/>
    <property type="match status" value="1"/>
</dbReference>
<dbReference type="GO" id="GO:0006435">
    <property type="term" value="P:threonyl-tRNA aminoacylation"/>
    <property type="evidence" value="ECO:0007669"/>
    <property type="project" value="UniProtKB-UniRule"/>
</dbReference>
<evidence type="ECO:0000256" key="9">
    <source>
        <dbReference type="ARBA" id="ARBA00022884"/>
    </source>
</evidence>
<dbReference type="SUPFAM" id="SSF55186">
    <property type="entry name" value="ThrRS/AlaRS common domain"/>
    <property type="match status" value="1"/>
</dbReference>
<dbReference type="InterPro" id="IPR036621">
    <property type="entry name" value="Anticodon-bd_dom_sf"/>
</dbReference>
<protein>
    <recommendedName>
        <fullName evidence="13">Threonine--tRNA ligase</fullName>
        <ecNumber evidence="13">6.1.1.3</ecNumber>
    </recommendedName>
    <alternativeName>
        <fullName evidence="13">Threonyl-tRNA synthetase</fullName>
        <shortName evidence="13">ThrRS</shortName>
    </alternativeName>
</protein>
<evidence type="ECO:0000256" key="13">
    <source>
        <dbReference type="HAMAP-Rule" id="MF_00184"/>
    </source>
</evidence>
<evidence type="ECO:0000256" key="10">
    <source>
        <dbReference type="ARBA" id="ARBA00022917"/>
    </source>
</evidence>
<dbReference type="CDD" id="cd00771">
    <property type="entry name" value="ThrRS_core"/>
    <property type="match status" value="1"/>
</dbReference>
<keyword evidence="3 13" id="KW-0820">tRNA-binding</keyword>
<dbReference type="PANTHER" id="PTHR11451">
    <property type="entry name" value="THREONINE-TRNA LIGASE"/>
    <property type="match status" value="1"/>
</dbReference>
<sequence length="631" mass="72361">MVKITLDGVARDVEDGVRLRDLAPDGAFAAVVNGRPVDLATSLKEDAEIRWLTFSDEEGREVFWHSSSHLLAHAVKRLFPRAKLAIGPPIEEGFYYDFQVARPFTDEDLRRIEKEMRKLAAQDLPIRRRLFPKAKLEHYYRFVGEDLKLELLSEIADEEVSLYEQGEFLDLCRGPHLDDTSKIAAFKLLSVAGAYWRGDETKQMLQRIYGISFPTQEELDAYLARLEEAKASDHRVLGRQLGLYEIFEEVGPGLILWKPKGAIIRRVIEDFWTAEHIKRGYQLVSTPHIARAELWKISGHYDYYKKNMFFTTIEDQEYAIKPMNCPAHMMLYLATKHSYRELPIRYAELGTVYRNERSGVLHGMLRVRGFTIDDGHIFCTPEQAPDEIAGVLDFCLYMIRAFGYKDIKVELSLWDPRKCEKYAGTPQKWEEAQAILERVLVDNKVAYKEMAGEAVFYGPKIDIKFVDALGRPWQGSTIQFDFNLPERFGLRYVGEDGAEHEVRVIHRAILGAMERFVGGLIEFYKGNFPLWLAPYQVAVLTVTDAAKEYASEVAAELIDEGIRVVTEFSAEKIGAKIRRFEIEKVPYMIVLGAREAKEGTLTLRRHGEGDLGAFSLSGAIKRLKKEIKQRR</sequence>
<accession>A0A532VAH9</accession>
<comment type="subcellular location">
    <subcellularLocation>
        <location evidence="13">Cytoplasm</location>
    </subcellularLocation>
</comment>
<dbReference type="SUPFAM" id="SSF52954">
    <property type="entry name" value="Class II aaRS ABD-related"/>
    <property type="match status" value="1"/>
</dbReference>
<dbReference type="CDD" id="cd00860">
    <property type="entry name" value="ThrRS_anticodon"/>
    <property type="match status" value="1"/>
</dbReference>
<evidence type="ECO:0000256" key="7">
    <source>
        <dbReference type="ARBA" id="ARBA00022833"/>
    </source>
</evidence>
<feature type="binding site" evidence="13">
    <location>
        <position position="506"/>
    </location>
    <ligand>
        <name>Zn(2+)</name>
        <dbReference type="ChEBI" id="CHEBI:29105"/>
        <note>catalytic</note>
    </ligand>
</feature>
<evidence type="ECO:0000256" key="11">
    <source>
        <dbReference type="ARBA" id="ARBA00023146"/>
    </source>
</evidence>
<evidence type="ECO:0000256" key="2">
    <source>
        <dbReference type="ARBA" id="ARBA00022490"/>
    </source>
</evidence>
<reference evidence="15 16" key="1">
    <citation type="submission" date="2017-06" db="EMBL/GenBank/DDBJ databases">
        <title>Novel microbial phyla capable of carbon fixation and sulfur reduction in deep-sea sediments.</title>
        <authorList>
            <person name="Huang J."/>
            <person name="Baker B."/>
            <person name="Wang Y."/>
        </authorList>
    </citation>
    <scope>NUCLEOTIDE SEQUENCE [LARGE SCALE GENOMIC DNA]</scope>
    <source>
        <strain evidence="15">B3_TA06</strain>
    </source>
</reference>
<dbReference type="InterPro" id="IPR012947">
    <property type="entry name" value="tRNA_SAD"/>
</dbReference>